<reference evidence="1" key="1">
    <citation type="submission" date="2020-05" db="EMBL/GenBank/DDBJ databases">
        <authorList>
            <person name="Chiriac C."/>
            <person name="Salcher M."/>
            <person name="Ghai R."/>
            <person name="Kavagutti S V."/>
        </authorList>
    </citation>
    <scope>NUCLEOTIDE SEQUENCE</scope>
</reference>
<dbReference type="EMBL" id="LR797523">
    <property type="protein sequence ID" value="CAB4222629.1"/>
    <property type="molecule type" value="Genomic_DNA"/>
</dbReference>
<organism evidence="1">
    <name type="scientific">uncultured Caudovirales phage</name>
    <dbReference type="NCBI Taxonomy" id="2100421"/>
    <lineage>
        <taxon>Viruses</taxon>
        <taxon>Duplodnaviria</taxon>
        <taxon>Heunggongvirae</taxon>
        <taxon>Uroviricota</taxon>
        <taxon>Caudoviricetes</taxon>
        <taxon>Peduoviridae</taxon>
        <taxon>Maltschvirus</taxon>
        <taxon>Maltschvirus maltsch</taxon>
    </lineage>
</organism>
<proteinExistence type="predicted"/>
<name>A0A6J5T4Q1_9CAUD</name>
<sequence length="58" mass="6824">MKYLNLQDLYSALREHYIDYGHDGSGLGHSLDWIVDEFIATGHSRKLIMRICNMAYYK</sequence>
<gene>
    <name evidence="1" type="ORF">UFOVP1655_157</name>
</gene>
<accession>A0A6J5T4Q1</accession>
<protein>
    <submittedName>
        <fullName evidence="1">Uncharacterized protein</fullName>
    </submittedName>
</protein>
<evidence type="ECO:0000313" key="1">
    <source>
        <dbReference type="EMBL" id="CAB4222629.1"/>
    </source>
</evidence>